<accession>A0ACC0U8Y5</accession>
<dbReference type="EMBL" id="JAGFNK010000120">
    <property type="protein sequence ID" value="KAI9507552.1"/>
    <property type="molecule type" value="Genomic_DNA"/>
</dbReference>
<reference evidence="1" key="1">
    <citation type="submission" date="2021-03" db="EMBL/GenBank/DDBJ databases">
        <title>Evolutionary priming and transition to the ectomycorrhizal habit in an iconic lineage of mushroom-forming fungi: is preadaptation a requirement?</title>
        <authorList>
            <consortium name="DOE Joint Genome Institute"/>
            <person name="Looney B.P."/>
            <person name="Miyauchi S."/>
            <person name="Morin E."/>
            <person name="Drula E."/>
            <person name="Courty P.E."/>
            <person name="Chicoki N."/>
            <person name="Fauchery L."/>
            <person name="Kohler A."/>
            <person name="Kuo A."/>
            <person name="LaButti K."/>
            <person name="Pangilinan J."/>
            <person name="Lipzen A."/>
            <person name="Riley R."/>
            <person name="Andreopoulos W."/>
            <person name="He G."/>
            <person name="Johnson J."/>
            <person name="Barry K.W."/>
            <person name="Grigoriev I.V."/>
            <person name="Nagy L."/>
            <person name="Hibbett D."/>
            <person name="Henrissat B."/>
            <person name="Matheny P.B."/>
            <person name="Labbe J."/>
            <person name="Martin A.F."/>
        </authorList>
    </citation>
    <scope>NUCLEOTIDE SEQUENCE</scope>
    <source>
        <strain evidence="1">BPL698</strain>
    </source>
</reference>
<keyword evidence="2" id="KW-1185">Reference proteome</keyword>
<dbReference type="Proteomes" id="UP001207468">
    <property type="component" value="Unassembled WGS sequence"/>
</dbReference>
<evidence type="ECO:0000313" key="2">
    <source>
        <dbReference type="Proteomes" id="UP001207468"/>
    </source>
</evidence>
<proteinExistence type="predicted"/>
<protein>
    <submittedName>
        <fullName evidence="1">Uncharacterized protein</fullName>
    </submittedName>
</protein>
<name>A0ACC0U8Y5_9AGAM</name>
<sequence>MDVLPPPELSSDIQRALQQAIGQANNAFINHQAIDQQGKARRKRSRDKAITDEGSRGAARHKKKKPVPEAAQATLQESSVARQSSSQSERRKKAPSKPSTQMIPSESEAQLPSSPSQSQLLEAFLDAVVSTASTTDAPSKPHCTFPAQCFDPPLPSSYPFSAITSDLPLGAAAFQPPDSFSNTAVPSLDYSSNDDILRALQDLDVTKIASVLKTLGDAAAAANVSLTSLPSTLLQGSQPETLIGSVPSNLTAIAERPALQVPQRLSRPMDINSPQESLEPSDRTDLLATKWLSANKLADLAKTQGLVYKKGKFSAIEEQQLSDAIQAYKKENQIDDAGFIDLVFAKNGASKNNAFWSALTAAVPMRPIIAIYHHVRRAYHPLRAQGKWMPSEDALLKAAVQELGQHWEKVSERVGRMASDCRDRYRNHLQNSEDRAAGPWTKEEETRLTQIVTDMTVKQGKDMDNDVFWSLVSQNMGGKRGRQQCRIKWTDCLSKTFKNNGTRPRWSSRDAYILVHKIDSLRVRDDSEIDWKTLPDPNWNLWSAHTLQRRWLTMKRSVRGHEDMTHAEILDILRLKNLHLSASRSRAIVSAEAVEDSDDVDDDRV</sequence>
<gene>
    <name evidence="1" type="ORF">F5148DRAFT_1203909</name>
</gene>
<evidence type="ECO:0000313" key="1">
    <source>
        <dbReference type="EMBL" id="KAI9507552.1"/>
    </source>
</evidence>
<organism evidence="1 2">
    <name type="scientific">Russula earlei</name>
    <dbReference type="NCBI Taxonomy" id="71964"/>
    <lineage>
        <taxon>Eukaryota</taxon>
        <taxon>Fungi</taxon>
        <taxon>Dikarya</taxon>
        <taxon>Basidiomycota</taxon>
        <taxon>Agaricomycotina</taxon>
        <taxon>Agaricomycetes</taxon>
        <taxon>Russulales</taxon>
        <taxon>Russulaceae</taxon>
        <taxon>Russula</taxon>
    </lineage>
</organism>
<comment type="caution">
    <text evidence="1">The sequence shown here is derived from an EMBL/GenBank/DDBJ whole genome shotgun (WGS) entry which is preliminary data.</text>
</comment>